<reference evidence="1" key="1">
    <citation type="journal article" date="2020" name="Stud. Mycol.">
        <title>101 Dothideomycetes genomes: a test case for predicting lifestyles and emergence of pathogens.</title>
        <authorList>
            <person name="Haridas S."/>
            <person name="Albert R."/>
            <person name="Binder M."/>
            <person name="Bloem J."/>
            <person name="Labutti K."/>
            <person name="Salamov A."/>
            <person name="Andreopoulos B."/>
            <person name="Baker S."/>
            <person name="Barry K."/>
            <person name="Bills G."/>
            <person name="Bluhm B."/>
            <person name="Cannon C."/>
            <person name="Castanera R."/>
            <person name="Culley D."/>
            <person name="Daum C."/>
            <person name="Ezra D."/>
            <person name="Gonzalez J."/>
            <person name="Henrissat B."/>
            <person name="Kuo A."/>
            <person name="Liang C."/>
            <person name="Lipzen A."/>
            <person name="Lutzoni F."/>
            <person name="Magnuson J."/>
            <person name="Mondo S."/>
            <person name="Nolan M."/>
            <person name="Ohm R."/>
            <person name="Pangilinan J."/>
            <person name="Park H.-J."/>
            <person name="Ramirez L."/>
            <person name="Alfaro M."/>
            <person name="Sun H."/>
            <person name="Tritt A."/>
            <person name="Yoshinaga Y."/>
            <person name="Zwiers L.-H."/>
            <person name="Turgeon B."/>
            <person name="Goodwin S."/>
            <person name="Spatafora J."/>
            <person name="Crous P."/>
            <person name="Grigoriev I."/>
        </authorList>
    </citation>
    <scope>NUCLEOTIDE SEQUENCE</scope>
    <source>
        <strain evidence="1">ATCC 200398</strain>
    </source>
</reference>
<gene>
    <name evidence="1" type="ORF">BDR25DRAFT_319817</name>
</gene>
<evidence type="ECO:0000313" key="1">
    <source>
        <dbReference type="EMBL" id="KAF2463611.1"/>
    </source>
</evidence>
<name>A0ACB6QBT4_9PLEO</name>
<dbReference type="Proteomes" id="UP000799755">
    <property type="component" value="Unassembled WGS sequence"/>
</dbReference>
<sequence length="149" mass="15971">MARTDLGKAGWDRRGVPWRVEHAHDETSVAGGLSADARSLAAGGRCWHAAFTAGEQTAPRCSRPAPQARPKPAPQQRAPAGDEGRPAPLAWPFRTEANGGAPSSHQLTISARPGSQHHSAQQRHLSRNSMNPPVRRYARPLQLCATSPP</sequence>
<accession>A0ACB6QBT4</accession>
<keyword evidence="2" id="KW-1185">Reference proteome</keyword>
<dbReference type="EMBL" id="MU003548">
    <property type="protein sequence ID" value="KAF2463611.1"/>
    <property type="molecule type" value="Genomic_DNA"/>
</dbReference>
<proteinExistence type="predicted"/>
<organism evidence="1 2">
    <name type="scientific">Lindgomyces ingoldianus</name>
    <dbReference type="NCBI Taxonomy" id="673940"/>
    <lineage>
        <taxon>Eukaryota</taxon>
        <taxon>Fungi</taxon>
        <taxon>Dikarya</taxon>
        <taxon>Ascomycota</taxon>
        <taxon>Pezizomycotina</taxon>
        <taxon>Dothideomycetes</taxon>
        <taxon>Pleosporomycetidae</taxon>
        <taxon>Pleosporales</taxon>
        <taxon>Lindgomycetaceae</taxon>
        <taxon>Lindgomyces</taxon>
    </lineage>
</organism>
<protein>
    <submittedName>
        <fullName evidence="1">Uncharacterized protein</fullName>
    </submittedName>
</protein>
<comment type="caution">
    <text evidence="1">The sequence shown here is derived from an EMBL/GenBank/DDBJ whole genome shotgun (WGS) entry which is preliminary data.</text>
</comment>
<evidence type="ECO:0000313" key="2">
    <source>
        <dbReference type="Proteomes" id="UP000799755"/>
    </source>
</evidence>